<feature type="compositionally biased region" description="Basic and acidic residues" evidence="1">
    <location>
        <begin position="46"/>
        <end position="74"/>
    </location>
</feature>
<dbReference type="InterPro" id="IPR050871">
    <property type="entry name" value="26S_Proteasome/COP9_Components"/>
</dbReference>
<feature type="compositionally biased region" description="Basic and acidic residues" evidence="1">
    <location>
        <begin position="16"/>
        <end position="31"/>
    </location>
</feature>
<feature type="region of interest" description="Disordered" evidence="1">
    <location>
        <begin position="124"/>
        <end position="193"/>
    </location>
</feature>
<dbReference type="InterPro" id="IPR000717">
    <property type="entry name" value="PCI_dom"/>
</dbReference>
<evidence type="ECO:0000256" key="1">
    <source>
        <dbReference type="SAM" id="MobiDB-lite"/>
    </source>
</evidence>
<feature type="region of interest" description="Disordered" evidence="1">
    <location>
        <begin position="1"/>
        <end position="85"/>
    </location>
</feature>
<dbReference type="PROSITE" id="PS50250">
    <property type="entry name" value="PCI"/>
    <property type="match status" value="1"/>
</dbReference>
<dbReference type="EMBL" id="JAWZYT010002421">
    <property type="protein sequence ID" value="KAK4304463.1"/>
    <property type="molecule type" value="Genomic_DNA"/>
</dbReference>
<evidence type="ECO:0000259" key="2">
    <source>
        <dbReference type="PROSITE" id="PS50250"/>
    </source>
</evidence>
<dbReference type="SMART" id="SM00088">
    <property type="entry name" value="PINT"/>
    <property type="match status" value="1"/>
</dbReference>
<sequence>MIPHKKNTSDTPNQETTHKLKDDQQQDDNKDLSPSMNSSEEYENEQTDKAKEIIKNIKSENSNKELSTAEKDIDSGIPRGGSKRKRVCCKLSNTEHEDDCCNIDGEKIKIPKCSEKNEVIQTEDSLSNDGDKNHTTRKRKLSDIPEVNSNESNGKSEESNGTLLDEESNGTLLDEPQLNDANEKAKRKRTAQDLPSLEKVPIIYKPAEASKADCNCEVECNCAKKSVQACNITVPAATQDIEPQEIAEMATNSTPEKNSKPMSTLFTHTKTLFVKLCLTEEQEDEVNNRIFANSDNSDLSVPEIWELLISSLLNGTNTLTTMNTPRFHKFLRQILTQYCSSGVAEEKKHTMCERLVKWAQDKKRLNLRHDLELTRMNLYYDAHNFKQAETVASSVYAETKKLQDYEKNVKACLCLSRAYLAMGNVSRARASITTAKTEALKVYTPPDLQADLDFHSGIMQLAERKDMETAFSYFKEAATGFILRQKKAKALKYMLLSKIMADRSDEGIKVVWSQRHIEDIDDSVKAMLRIATASDKALLAEFKQVREEEQQYLCDNAVVVSVLEELYTIMVEKNLISIVKPYERLQIDHVASCIKLPRDEVERRLSQMILDKKLSAQLDHRDDCLYMYPKQPADPTYETSISTLESLDKTVTHLHSKAKKML</sequence>
<dbReference type="Gene3D" id="1.25.40.570">
    <property type="match status" value="1"/>
</dbReference>
<protein>
    <recommendedName>
        <fullName evidence="2">PCI domain-containing protein</fullName>
    </recommendedName>
</protein>
<evidence type="ECO:0000313" key="4">
    <source>
        <dbReference type="Proteomes" id="UP001292094"/>
    </source>
</evidence>
<dbReference type="AlphaFoldDB" id="A0AAE1PAD1"/>
<dbReference type="SMART" id="SM00753">
    <property type="entry name" value="PAM"/>
    <property type="match status" value="1"/>
</dbReference>
<organism evidence="3 4">
    <name type="scientific">Petrolisthes manimaculis</name>
    <dbReference type="NCBI Taxonomy" id="1843537"/>
    <lineage>
        <taxon>Eukaryota</taxon>
        <taxon>Metazoa</taxon>
        <taxon>Ecdysozoa</taxon>
        <taxon>Arthropoda</taxon>
        <taxon>Crustacea</taxon>
        <taxon>Multicrustacea</taxon>
        <taxon>Malacostraca</taxon>
        <taxon>Eumalacostraca</taxon>
        <taxon>Eucarida</taxon>
        <taxon>Decapoda</taxon>
        <taxon>Pleocyemata</taxon>
        <taxon>Anomura</taxon>
        <taxon>Galatheoidea</taxon>
        <taxon>Porcellanidae</taxon>
        <taxon>Petrolisthes</taxon>
    </lineage>
</organism>
<dbReference type="InterPro" id="IPR036390">
    <property type="entry name" value="WH_DNA-bd_sf"/>
</dbReference>
<evidence type="ECO:0000313" key="3">
    <source>
        <dbReference type="EMBL" id="KAK4304463.1"/>
    </source>
</evidence>
<reference evidence="3" key="1">
    <citation type="submission" date="2023-11" db="EMBL/GenBank/DDBJ databases">
        <title>Genome assemblies of two species of porcelain crab, Petrolisthes cinctipes and Petrolisthes manimaculis (Anomura: Porcellanidae).</title>
        <authorList>
            <person name="Angst P."/>
        </authorList>
    </citation>
    <scope>NUCLEOTIDE SEQUENCE</scope>
    <source>
        <strain evidence="3">PB745_02</strain>
        <tissue evidence="3">Gill</tissue>
    </source>
</reference>
<name>A0AAE1PAD1_9EUCA</name>
<dbReference type="Pfam" id="PF01399">
    <property type="entry name" value="PCI"/>
    <property type="match status" value="1"/>
</dbReference>
<comment type="caution">
    <text evidence="3">The sequence shown here is derived from an EMBL/GenBank/DDBJ whole genome shotgun (WGS) entry which is preliminary data.</text>
</comment>
<keyword evidence="4" id="KW-1185">Reference proteome</keyword>
<dbReference type="SUPFAM" id="SSF46785">
    <property type="entry name" value="Winged helix' DNA-binding domain"/>
    <property type="match status" value="1"/>
</dbReference>
<feature type="domain" description="PCI" evidence="2">
    <location>
        <begin position="463"/>
        <end position="632"/>
    </location>
</feature>
<gene>
    <name evidence="3" type="ORF">Pmani_023586</name>
</gene>
<accession>A0AAE1PAD1</accession>
<proteinExistence type="predicted"/>
<dbReference type="PANTHER" id="PTHR10678">
    <property type="entry name" value="26S PROTEASOME NON-ATPASE REGULATORY SUBUNIT 11/COP9 SIGNALOSOME COMPLEX SUBUNIT 2"/>
    <property type="match status" value="1"/>
</dbReference>
<dbReference type="Proteomes" id="UP001292094">
    <property type="component" value="Unassembled WGS sequence"/>
</dbReference>